<evidence type="ECO:0000313" key="2">
    <source>
        <dbReference type="EMBL" id="WAR10801.1"/>
    </source>
</evidence>
<evidence type="ECO:0000256" key="1">
    <source>
        <dbReference type="SAM" id="Phobius"/>
    </source>
</evidence>
<dbReference type="Proteomes" id="UP001164746">
    <property type="component" value="Chromosome 7"/>
</dbReference>
<reference evidence="2" key="1">
    <citation type="submission" date="2022-11" db="EMBL/GenBank/DDBJ databases">
        <title>Centuries of genome instability and evolution in soft-shell clam transmissible cancer (bioRxiv).</title>
        <authorList>
            <person name="Hart S.F.M."/>
            <person name="Yonemitsu M.A."/>
            <person name="Giersch R.M."/>
            <person name="Beal B.F."/>
            <person name="Arriagada G."/>
            <person name="Davis B.W."/>
            <person name="Ostrander E.A."/>
            <person name="Goff S.P."/>
            <person name="Metzger M.J."/>
        </authorList>
    </citation>
    <scope>NUCLEOTIDE SEQUENCE</scope>
    <source>
        <strain evidence="2">MELC-2E11</strain>
        <tissue evidence="2">Siphon/mantle</tissue>
    </source>
</reference>
<proteinExistence type="predicted"/>
<protein>
    <submittedName>
        <fullName evidence="2">Uncharacterized protein</fullName>
    </submittedName>
</protein>
<dbReference type="PANTHER" id="PTHR47642:SF8">
    <property type="entry name" value="ATP-DEPENDENT DNA HELICASE"/>
    <property type="match status" value="1"/>
</dbReference>
<accession>A0ABY7EPR7</accession>
<dbReference type="EMBL" id="CP111018">
    <property type="protein sequence ID" value="WAR10801.1"/>
    <property type="molecule type" value="Genomic_DNA"/>
</dbReference>
<feature type="transmembrane region" description="Helical" evidence="1">
    <location>
        <begin position="59"/>
        <end position="82"/>
    </location>
</feature>
<dbReference type="PANTHER" id="PTHR47642">
    <property type="entry name" value="ATP-DEPENDENT DNA HELICASE"/>
    <property type="match status" value="1"/>
</dbReference>
<organism evidence="2 3">
    <name type="scientific">Mya arenaria</name>
    <name type="common">Soft-shell clam</name>
    <dbReference type="NCBI Taxonomy" id="6604"/>
    <lineage>
        <taxon>Eukaryota</taxon>
        <taxon>Metazoa</taxon>
        <taxon>Spiralia</taxon>
        <taxon>Lophotrochozoa</taxon>
        <taxon>Mollusca</taxon>
        <taxon>Bivalvia</taxon>
        <taxon>Autobranchia</taxon>
        <taxon>Heteroconchia</taxon>
        <taxon>Euheterodonta</taxon>
        <taxon>Imparidentia</taxon>
        <taxon>Neoheterodontei</taxon>
        <taxon>Myida</taxon>
        <taxon>Myoidea</taxon>
        <taxon>Myidae</taxon>
        <taxon>Mya</taxon>
    </lineage>
</organism>
<gene>
    <name evidence="2" type="ORF">MAR_035877</name>
</gene>
<keyword evidence="1" id="KW-0472">Membrane</keyword>
<evidence type="ECO:0000313" key="3">
    <source>
        <dbReference type="Proteomes" id="UP001164746"/>
    </source>
</evidence>
<name>A0ABY7EPR7_MYAAR</name>
<sequence length="125" mass="14480">MSLAHMQLKHSSQVTSQKMKEKLELSFRLKEIQNLQINEQMKKVAFAFSNARNVSPQEAAYIILGLPLYVSNFTTVWIPYVLPENRIRILKPNEQLNAMKEDDENVFSANIIDRFSARPSQIKDI</sequence>
<keyword evidence="1" id="KW-1133">Transmembrane helix</keyword>
<keyword evidence="3" id="KW-1185">Reference proteome</keyword>
<keyword evidence="1" id="KW-0812">Transmembrane</keyword>
<dbReference type="InterPro" id="IPR051055">
    <property type="entry name" value="PIF1_helicase"/>
</dbReference>